<dbReference type="EMBL" id="KL596827">
    <property type="protein sequence ID" value="KER23996.1"/>
    <property type="molecule type" value="Genomic_DNA"/>
</dbReference>
<dbReference type="Proteomes" id="UP000054324">
    <property type="component" value="Unassembled WGS sequence"/>
</dbReference>
<name>A0A074Z9T4_OPIVI</name>
<dbReference type="Gene3D" id="2.30.180.10">
    <property type="entry name" value="FAS1 domain"/>
    <property type="match status" value="4"/>
</dbReference>
<dbReference type="SUPFAM" id="SSF82153">
    <property type="entry name" value="FAS1 domain"/>
    <property type="match status" value="4"/>
</dbReference>
<feature type="signal peptide" evidence="1">
    <location>
        <begin position="1"/>
        <end position="34"/>
    </location>
</feature>
<keyword evidence="4" id="KW-1185">Reference proteome</keyword>
<dbReference type="Pfam" id="PF02469">
    <property type="entry name" value="Fasciclin"/>
    <property type="match status" value="3"/>
</dbReference>
<evidence type="ECO:0000259" key="2">
    <source>
        <dbReference type="PROSITE" id="PS50213"/>
    </source>
</evidence>
<dbReference type="InterPro" id="IPR036378">
    <property type="entry name" value="FAS1_dom_sf"/>
</dbReference>
<feature type="domain" description="FAS1" evidence="2">
    <location>
        <begin position="198"/>
        <end position="356"/>
    </location>
</feature>
<dbReference type="InterPro" id="IPR050904">
    <property type="entry name" value="Adhesion/Biosynth-related"/>
</dbReference>
<dbReference type="OrthoDB" id="286301at2759"/>
<gene>
    <name evidence="3" type="ORF">T265_08242</name>
</gene>
<proteinExistence type="predicted"/>
<dbReference type="KEGG" id="ovi:T265_08242"/>
<reference evidence="3 4" key="1">
    <citation type="submission" date="2013-11" db="EMBL/GenBank/DDBJ databases">
        <title>Opisthorchis viverrini - life in the bile duct.</title>
        <authorList>
            <person name="Young N.D."/>
            <person name="Nagarajan N."/>
            <person name="Lin S.J."/>
            <person name="Korhonen P.K."/>
            <person name="Jex A.R."/>
            <person name="Hall R.S."/>
            <person name="Safavi-Hemami H."/>
            <person name="Kaewkong W."/>
            <person name="Bertrand D."/>
            <person name="Gao S."/>
            <person name="Seet Q."/>
            <person name="Wongkham S."/>
            <person name="Teh B.T."/>
            <person name="Wongkham C."/>
            <person name="Intapan P.M."/>
            <person name="Maleewong W."/>
            <person name="Yang X."/>
            <person name="Hu M."/>
            <person name="Wang Z."/>
            <person name="Hofmann A."/>
            <person name="Sternberg P.W."/>
            <person name="Tan P."/>
            <person name="Wang J."/>
            <person name="Gasser R.B."/>
        </authorList>
    </citation>
    <scope>NUCLEOTIDE SEQUENCE [LARGE SCALE GENOMIC DNA]</scope>
</reference>
<dbReference type="PANTHER" id="PTHR10900:SF77">
    <property type="entry name" value="FI19380P1"/>
    <property type="match status" value="1"/>
</dbReference>
<feature type="domain" description="FAS1" evidence="2">
    <location>
        <begin position="36"/>
        <end position="192"/>
    </location>
</feature>
<dbReference type="STRING" id="6198.A0A074Z9T4"/>
<dbReference type="RefSeq" id="XP_009172253.1">
    <property type="nucleotide sequence ID" value="XM_009173989.1"/>
</dbReference>
<accession>A0A074Z9T4</accession>
<keyword evidence="1" id="KW-0732">Signal</keyword>
<organism evidence="3 4">
    <name type="scientific">Opisthorchis viverrini</name>
    <name type="common">Southeast Asian liver fluke</name>
    <dbReference type="NCBI Taxonomy" id="6198"/>
    <lineage>
        <taxon>Eukaryota</taxon>
        <taxon>Metazoa</taxon>
        <taxon>Spiralia</taxon>
        <taxon>Lophotrochozoa</taxon>
        <taxon>Platyhelminthes</taxon>
        <taxon>Trematoda</taxon>
        <taxon>Digenea</taxon>
        <taxon>Opisthorchiida</taxon>
        <taxon>Opisthorchiata</taxon>
        <taxon>Opisthorchiidae</taxon>
        <taxon>Opisthorchis</taxon>
    </lineage>
</organism>
<evidence type="ECO:0000256" key="1">
    <source>
        <dbReference type="SAM" id="SignalP"/>
    </source>
</evidence>
<dbReference type="SMART" id="SM00554">
    <property type="entry name" value="FAS1"/>
    <property type="match status" value="3"/>
</dbReference>
<sequence length="654" mass="74069">MRKLLSELTMPSRIEYLCLFWIICFVVCDQPVDAQTDNLYDTIRNNVNTTKFADFIDALEMKREFVEASCTSSQPQCLTVFVPNNQAVELIIQLPQWNELSLASKRLVIWGHILKSTKRITAVDWSQMGTSQNLKDVGFGTGRSVSFGFSITHYAFQSQLGTNLVYFIDVARLVQPDISASNGMVHVINQMLFMPWENTNFYEYISQQKNLQTSAELWFQLGSTGTYQPFVSQQQGSSPLYSTFFVPTDEAWKSLPADKLAMLKSNTSLLAEVFASQYLPNQIVYSQWTADFPRIMVRSGFPSTPLSPDWSKTTSSMLSRESDGKVLVSSGAAQSEVVGHGVEIKQAVVHTINSVLGFVYETREEIVRRLNPTLWQACQADQNCQSMLSTQAQLTFFVPTNQAMMRFNQMNSTHKSTFLRYLVIPGQIEVQEMTPDLYITIDGLARAIRFRLTTTDVYVEGRLPGQGYVGGRLINVNQVATNGIAHVIDHIPGLPYQTVQQYLAQTPEFSKYSEYRFVETLTEGGPYIYFAPTNEALQMMENDTALGLRLLGDLDKRTCIFQRITFPLLTLFADLPAGYYGAPTANFAFSRERLNISVPIDKTKLTVRFFDQFSVIAPAEDAYQLSDGWVYKINKVFYRPEDMNLMACIKPKRN</sequence>
<evidence type="ECO:0000313" key="3">
    <source>
        <dbReference type="EMBL" id="KER23996.1"/>
    </source>
</evidence>
<evidence type="ECO:0000313" key="4">
    <source>
        <dbReference type="Proteomes" id="UP000054324"/>
    </source>
</evidence>
<protein>
    <recommendedName>
        <fullName evidence="2">FAS1 domain-containing protein</fullName>
    </recommendedName>
</protein>
<dbReference type="AlphaFoldDB" id="A0A074Z9T4"/>
<feature type="chain" id="PRO_5001703889" description="FAS1 domain-containing protein" evidence="1">
    <location>
        <begin position="35"/>
        <end position="654"/>
    </location>
</feature>
<dbReference type="PANTHER" id="PTHR10900">
    <property type="entry name" value="PERIOSTIN-RELATED"/>
    <property type="match status" value="1"/>
</dbReference>
<dbReference type="CTD" id="20322421"/>
<dbReference type="InterPro" id="IPR000782">
    <property type="entry name" value="FAS1_domain"/>
</dbReference>
<dbReference type="PROSITE" id="PS50213">
    <property type="entry name" value="FAS1"/>
    <property type="match status" value="2"/>
</dbReference>
<dbReference type="GeneID" id="20322421"/>